<protein>
    <recommendedName>
        <fullName evidence="3">Leucine-binding protein domain-containing protein</fullName>
    </recommendedName>
</protein>
<evidence type="ECO:0000259" key="3">
    <source>
        <dbReference type="Pfam" id="PF13458"/>
    </source>
</evidence>
<keyword evidence="2" id="KW-0732">Signal</keyword>
<gene>
    <name evidence="4" type="ORF">GCM10008066_11610</name>
</gene>
<dbReference type="PANTHER" id="PTHR47235:SF1">
    <property type="entry name" value="BLR6548 PROTEIN"/>
    <property type="match status" value="1"/>
</dbReference>
<evidence type="ECO:0000256" key="1">
    <source>
        <dbReference type="ARBA" id="ARBA00010062"/>
    </source>
</evidence>
<dbReference type="Proteomes" id="UP000642180">
    <property type="component" value="Unassembled WGS sequence"/>
</dbReference>
<evidence type="ECO:0000313" key="5">
    <source>
        <dbReference type="Proteomes" id="UP000642180"/>
    </source>
</evidence>
<name>A0A8J3F230_9BURK</name>
<dbReference type="RefSeq" id="WP_188380306.1">
    <property type="nucleotide sequence ID" value="NZ_BMDI01000001.1"/>
</dbReference>
<dbReference type="InterPro" id="IPR028081">
    <property type="entry name" value="Leu-bd"/>
</dbReference>
<proteinExistence type="inferred from homology"/>
<comment type="similarity">
    <text evidence="1">Belongs to the leucine-binding protein family.</text>
</comment>
<dbReference type="InterPro" id="IPR028082">
    <property type="entry name" value="Peripla_BP_I"/>
</dbReference>
<accession>A0A8J3F230</accession>
<dbReference type="Pfam" id="PF13458">
    <property type="entry name" value="Peripla_BP_6"/>
    <property type="match status" value="1"/>
</dbReference>
<keyword evidence="5" id="KW-1185">Reference proteome</keyword>
<organism evidence="4 5">
    <name type="scientific">Oxalicibacterium faecigallinarum</name>
    <dbReference type="NCBI Taxonomy" id="573741"/>
    <lineage>
        <taxon>Bacteria</taxon>
        <taxon>Pseudomonadati</taxon>
        <taxon>Pseudomonadota</taxon>
        <taxon>Betaproteobacteria</taxon>
        <taxon>Burkholderiales</taxon>
        <taxon>Oxalobacteraceae</taxon>
        <taxon>Oxalicibacterium</taxon>
    </lineage>
</organism>
<dbReference type="PANTHER" id="PTHR47235">
    <property type="entry name" value="BLR6548 PROTEIN"/>
    <property type="match status" value="1"/>
</dbReference>
<dbReference type="AlphaFoldDB" id="A0A8J3F230"/>
<reference evidence="5" key="1">
    <citation type="journal article" date="2019" name="Int. J. Syst. Evol. Microbiol.">
        <title>The Global Catalogue of Microorganisms (GCM) 10K type strain sequencing project: providing services to taxonomists for standard genome sequencing and annotation.</title>
        <authorList>
            <consortium name="The Broad Institute Genomics Platform"/>
            <consortium name="The Broad Institute Genome Sequencing Center for Infectious Disease"/>
            <person name="Wu L."/>
            <person name="Ma J."/>
        </authorList>
    </citation>
    <scope>NUCLEOTIDE SEQUENCE [LARGE SCALE GENOMIC DNA]</scope>
    <source>
        <strain evidence="5">CCM 2767</strain>
    </source>
</reference>
<evidence type="ECO:0000256" key="2">
    <source>
        <dbReference type="ARBA" id="ARBA00022729"/>
    </source>
</evidence>
<dbReference type="Gene3D" id="3.40.50.2300">
    <property type="match status" value="2"/>
</dbReference>
<dbReference type="EMBL" id="BMDI01000001">
    <property type="protein sequence ID" value="GGI17962.1"/>
    <property type="molecule type" value="Genomic_DNA"/>
</dbReference>
<dbReference type="SUPFAM" id="SSF53822">
    <property type="entry name" value="Periplasmic binding protein-like I"/>
    <property type="match status" value="1"/>
</dbReference>
<evidence type="ECO:0000313" key="4">
    <source>
        <dbReference type="EMBL" id="GGI17962.1"/>
    </source>
</evidence>
<dbReference type="CDD" id="cd06326">
    <property type="entry name" value="PBP1_ABC_ligand_binding-like"/>
    <property type="match status" value="1"/>
</dbReference>
<feature type="domain" description="Leucine-binding protein" evidence="3">
    <location>
        <begin position="15"/>
        <end position="312"/>
    </location>
</feature>
<comment type="caution">
    <text evidence="4">The sequence shown here is derived from an EMBL/GenBank/DDBJ whole genome shotgun (WGS) entry which is preliminary data.</text>
</comment>
<sequence>MLMTPAPAFADTQDTIVIGQVIDLSSPNASLGRDYVAGIKTYFDMVNATGGINGKKIHYIARDDQSSAIVAARLTTELIENDRIDYLLGGIGESVTRAVLDTPTFKRSRLQLYAPLVSASSLKPGGKLVLWRPDYLHEVQHMLSHFGGLGITRVGIALQDEANNRQTLALVTSELKQRGLQLIGTARITVNEQQTEAEARKLAATSPGVVIVIGDTINTGMFLKAFRKSAPKIYVAGTSLINLETLRELAGSRAVEWTVFSQVVPNPNTGKSVLQREHQTMMVKYRDEPPSTLTLEGFAVAKTLAMTIRRGKQTGTVQDLGSNGSADLGGMAVRGSTNQSLSSFVDIALFSKNGLLF</sequence>